<feature type="compositionally biased region" description="Gly residues" evidence="6">
    <location>
        <begin position="85"/>
        <end position="105"/>
    </location>
</feature>
<feature type="compositionally biased region" description="Polar residues" evidence="6">
    <location>
        <begin position="47"/>
        <end position="56"/>
    </location>
</feature>
<feature type="compositionally biased region" description="Low complexity" evidence="6">
    <location>
        <begin position="75"/>
        <end position="84"/>
    </location>
</feature>
<dbReference type="STRING" id="447093.C0NTP8"/>
<dbReference type="RefSeq" id="XP_045285890.1">
    <property type="nucleotide sequence ID" value="XM_045433577.1"/>
</dbReference>
<feature type="compositionally biased region" description="Polar residues" evidence="6">
    <location>
        <begin position="284"/>
        <end position="312"/>
    </location>
</feature>
<dbReference type="InterPro" id="IPR045127">
    <property type="entry name" value="TAF11-like"/>
</dbReference>
<feature type="domain" description="TAFII28-like protein" evidence="7">
    <location>
        <begin position="168"/>
        <end position="240"/>
    </location>
</feature>
<feature type="compositionally biased region" description="Low complexity" evidence="6">
    <location>
        <begin position="268"/>
        <end position="283"/>
    </location>
</feature>
<reference evidence="8" key="1">
    <citation type="submission" date="2009-02" db="EMBL/GenBank/DDBJ databases">
        <title>The Genome Sequence of Ajellomyces capsulatus strain G186AR.</title>
        <authorList>
            <consortium name="The Broad Institute Genome Sequencing Platform"/>
            <person name="Champion M."/>
            <person name="Cuomo C."/>
            <person name="Ma L.-J."/>
            <person name="Henn M.R."/>
            <person name="Sil A."/>
            <person name="Goldman B."/>
            <person name="Young S.K."/>
            <person name="Kodira C.D."/>
            <person name="Zeng Q."/>
            <person name="Koehrsen M."/>
            <person name="Alvarado L."/>
            <person name="Berlin A."/>
            <person name="Borenstein D."/>
            <person name="Chen Z."/>
            <person name="Engels R."/>
            <person name="Freedman E."/>
            <person name="Gellesch M."/>
            <person name="Goldberg J."/>
            <person name="Griggs A."/>
            <person name="Gujja S."/>
            <person name="Heiman D."/>
            <person name="Hepburn T."/>
            <person name="Howarth C."/>
            <person name="Jen D."/>
            <person name="Larson L."/>
            <person name="Lewis B."/>
            <person name="Mehta T."/>
            <person name="Park D."/>
            <person name="Pearson M."/>
            <person name="Roberts A."/>
            <person name="Saif S."/>
            <person name="Shea T."/>
            <person name="Shenoy N."/>
            <person name="Sisk P."/>
            <person name="Stolte C."/>
            <person name="Sykes S."/>
            <person name="Walk T."/>
            <person name="White J."/>
            <person name="Yandava C."/>
            <person name="Klein B."/>
            <person name="McEwen J.G."/>
            <person name="Puccia R."/>
            <person name="Goldman G.H."/>
            <person name="Felipe M.S."/>
            <person name="Nino-Vega G."/>
            <person name="San-Blas G."/>
            <person name="Taylor J."/>
            <person name="Mendoza L."/>
            <person name="Galagan J."/>
            <person name="Nusbaum C."/>
            <person name="Birren B."/>
        </authorList>
    </citation>
    <scope>NUCLEOTIDE SEQUENCE</scope>
    <source>
        <strain evidence="8">G186AR</strain>
    </source>
</reference>
<name>C0NTP8_AJECG</name>
<feature type="compositionally biased region" description="Acidic residues" evidence="6">
    <location>
        <begin position="125"/>
        <end position="152"/>
    </location>
</feature>
<dbReference type="HOGENOM" id="CLU_035243_0_1_1"/>
<keyword evidence="3" id="KW-0805">Transcription regulation</keyword>
<proteinExistence type="inferred from homology"/>
<dbReference type="AlphaFoldDB" id="C0NTP8"/>
<keyword evidence="5" id="KW-0539">Nucleus</keyword>
<evidence type="ECO:0000313" key="9">
    <source>
        <dbReference type="Proteomes" id="UP000001631"/>
    </source>
</evidence>
<feature type="compositionally biased region" description="Polar residues" evidence="6">
    <location>
        <begin position="367"/>
        <end position="405"/>
    </location>
</feature>
<organism evidence="8 9">
    <name type="scientific">Ajellomyces capsulatus (strain G186AR / H82 / ATCC MYA-2454 / RMSCC 2432)</name>
    <name type="common">Darling's disease fungus</name>
    <name type="synonym">Histoplasma capsulatum</name>
    <dbReference type="NCBI Taxonomy" id="447093"/>
    <lineage>
        <taxon>Eukaryota</taxon>
        <taxon>Fungi</taxon>
        <taxon>Dikarya</taxon>
        <taxon>Ascomycota</taxon>
        <taxon>Pezizomycotina</taxon>
        <taxon>Eurotiomycetes</taxon>
        <taxon>Eurotiomycetidae</taxon>
        <taxon>Onygenales</taxon>
        <taxon>Ajellomycetaceae</taxon>
        <taxon>Histoplasma</taxon>
    </lineage>
</organism>
<evidence type="ECO:0000313" key="8">
    <source>
        <dbReference type="EMBL" id="EEH05409.1"/>
    </source>
</evidence>
<protein>
    <submittedName>
        <fullName evidence="8">Transcription factor TFIID complex subunit Taf11</fullName>
    </submittedName>
</protein>
<evidence type="ECO:0000256" key="5">
    <source>
        <dbReference type="ARBA" id="ARBA00023242"/>
    </source>
</evidence>
<feature type="region of interest" description="Disordered" evidence="6">
    <location>
        <begin position="252"/>
        <end position="428"/>
    </location>
</feature>
<comment type="subcellular location">
    <subcellularLocation>
        <location evidence="1">Nucleus</location>
    </subcellularLocation>
</comment>
<dbReference type="VEuPathDB" id="FungiDB:I7I50_05554"/>
<dbReference type="InterPro" id="IPR006809">
    <property type="entry name" value="TAFII28_dom"/>
</dbReference>
<dbReference type="PANTHER" id="PTHR13218:SF8">
    <property type="entry name" value="TRANSCRIPTION INITIATION FACTOR TFIID SUBUNIT 11"/>
    <property type="match status" value="1"/>
</dbReference>
<evidence type="ECO:0000256" key="4">
    <source>
        <dbReference type="ARBA" id="ARBA00023163"/>
    </source>
</evidence>
<dbReference type="Proteomes" id="UP000001631">
    <property type="component" value="Unassembled WGS sequence"/>
</dbReference>
<dbReference type="SUPFAM" id="SSF47113">
    <property type="entry name" value="Histone-fold"/>
    <property type="match status" value="1"/>
</dbReference>
<feature type="region of interest" description="Disordered" evidence="6">
    <location>
        <begin position="1"/>
        <end position="160"/>
    </location>
</feature>
<dbReference type="Pfam" id="PF04719">
    <property type="entry name" value="TAFII28"/>
    <property type="match status" value="1"/>
</dbReference>
<gene>
    <name evidence="8" type="ORF">HCBG_06528</name>
</gene>
<keyword evidence="9" id="KW-1185">Reference proteome</keyword>
<dbReference type="GO" id="GO:0005669">
    <property type="term" value="C:transcription factor TFIID complex"/>
    <property type="evidence" value="ECO:0007669"/>
    <property type="project" value="InterPro"/>
</dbReference>
<dbReference type="PANTHER" id="PTHR13218">
    <property type="entry name" value="TRANSCRIPTION INITIATION FACTOR TFIID SUBUNIT 11-RELATED"/>
    <property type="match status" value="1"/>
</dbReference>
<evidence type="ECO:0000256" key="2">
    <source>
        <dbReference type="ARBA" id="ARBA00009788"/>
    </source>
</evidence>
<dbReference type="GO" id="GO:0046982">
    <property type="term" value="F:protein heterodimerization activity"/>
    <property type="evidence" value="ECO:0007669"/>
    <property type="project" value="InterPro"/>
</dbReference>
<dbReference type="EMBL" id="GG663371">
    <property type="protein sequence ID" value="EEH05409.1"/>
    <property type="molecule type" value="Genomic_DNA"/>
</dbReference>
<dbReference type="InterPro" id="IPR009072">
    <property type="entry name" value="Histone-fold"/>
</dbReference>
<evidence type="ECO:0000259" key="7">
    <source>
        <dbReference type="Pfam" id="PF04719"/>
    </source>
</evidence>
<dbReference type="Gene3D" id="1.10.20.10">
    <property type="entry name" value="Histone, subunit A"/>
    <property type="match status" value="1"/>
</dbReference>
<feature type="compositionally biased region" description="Pro residues" evidence="6">
    <location>
        <begin position="1"/>
        <end position="10"/>
    </location>
</feature>
<dbReference type="GO" id="GO:0016251">
    <property type="term" value="F:RNA polymerase II general transcription initiation factor activity"/>
    <property type="evidence" value="ECO:0007669"/>
    <property type="project" value="TreeGrafter"/>
</dbReference>
<feature type="compositionally biased region" description="Basic and acidic residues" evidence="6">
    <location>
        <begin position="313"/>
        <end position="329"/>
    </location>
</feature>
<feature type="compositionally biased region" description="Low complexity" evidence="6">
    <location>
        <begin position="342"/>
        <end position="366"/>
    </location>
</feature>
<dbReference type="InParanoid" id="C0NTP8"/>
<dbReference type="GeneID" id="69039544"/>
<sequence length="480" mass="50385">MSLSPPPAPLSLPHSKPNQPPKRRTSVATIASAGTGPHKKQRLHPLRQTSFPNSQDADPRALSAGAASANSEADGGSVTGSFTGSFGGGGRKGRKGSGVGGGRKGSGSLRGTVVDGGGLGGLGNEEGDVDDGDDEGDEGDLEDGGMEGERDEDGAAREAEAERKNLAILIDAFTPAQSSRYDFFKRAKLNKSMVRKIVNQTLSQSVPPNVITTISGYTKVFVGELVEKARTVQEEWAEAADRVAYAEYEASLAREEEEEEVRAKADAEATTATSTQSTQQTATVTDPSSDTQAPARTVELSSSTTETALRSITKTEPKENGMVAVKEKPQAANDIKTNDSILPQTTSATTTTTTTTTAVPLSSTQTQIQQNSRTQPGTDENVHTPINSQSFATTVPNSTSTSPGSAFTIKSKKPRRPFEPPPNPHRGQLLPAHLREALRRYKRDGEGGGVGFGALSMGSTGVKGSFSCGVRGVGGRRLFR</sequence>
<feature type="compositionally biased region" description="Gly residues" evidence="6">
    <location>
        <begin position="114"/>
        <end position="124"/>
    </location>
</feature>
<accession>C0NTP8</accession>
<evidence type="ECO:0000256" key="1">
    <source>
        <dbReference type="ARBA" id="ARBA00004123"/>
    </source>
</evidence>
<comment type="similarity">
    <text evidence="2">Belongs to the TAF11 family.</text>
</comment>
<evidence type="ECO:0000256" key="6">
    <source>
        <dbReference type="SAM" id="MobiDB-lite"/>
    </source>
</evidence>
<keyword evidence="4" id="KW-0804">Transcription</keyword>
<evidence type="ECO:0000256" key="3">
    <source>
        <dbReference type="ARBA" id="ARBA00023015"/>
    </source>
</evidence>
<dbReference type="CDD" id="cd08048">
    <property type="entry name" value="HFD_TAF11"/>
    <property type="match status" value="1"/>
</dbReference>
<dbReference type="GO" id="GO:0051123">
    <property type="term" value="P:RNA polymerase II preinitiation complex assembly"/>
    <property type="evidence" value="ECO:0007669"/>
    <property type="project" value="InterPro"/>
</dbReference>